<organism evidence="1">
    <name type="scientific">mine drainage metagenome</name>
    <dbReference type="NCBI Taxonomy" id="410659"/>
    <lineage>
        <taxon>unclassified sequences</taxon>
        <taxon>metagenomes</taxon>
        <taxon>ecological metagenomes</taxon>
    </lineage>
</organism>
<protein>
    <recommendedName>
        <fullName evidence="2">Protein containing DUF484</fullName>
    </recommendedName>
</protein>
<dbReference type="PANTHER" id="PTHR38765:SF1">
    <property type="entry name" value="DUF484 DOMAIN-CONTAINING PROTEIN"/>
    <property type="match status" value="1"/>
</dbReference>
<gene>
    <name evidence="1" type="ORF">GALL_367230</name>
</gene>
<comment type="caution">
    <text evidence="1">The sequence shown here is derived from an EMBL/GenBank/DDBJ whole genome shotgun (WGS) entry which is preliminary data.</text>
</comment>
<dbReference type="InterPro" id="IPR029016">
    <property type="entry name" value="GAF-like_dom_sf"/>
</dbReference>
<dbReference type="AlphaFoldDB" id="A0A1J5QE74"/>
<sequence>MQLTEQDLAAYLAEHPEFFERHAELLAGVQLQSPHGNRAVSLQERQIEMMRDKTRVLEHRLADLMRNAAENEAISGRLLAWVRAMLLERDPAALPHAMVREIQQQFQLPQAALRLWNLRPEFAMQDYAAGVGDDIPVLVNSLSQPYCGANAGFEAAKWLDGETPAQSLALIPLRHDTDAAAFGLLVLGSPSAGRFTADMGTEFLSRIGHLASAGLLHLVRGG</sequence>
<dbReference type="SUPFAM" id="SSF55781">
    <property type="entry name" value="GAF domain-like"/>
    <property type="match status" value="1"/>
</dbReference>
<dbReference type="EMBL" id="MLJW01000916">
    <property type="protein sequence ID" value="OIQ81506.1"/>
    <property type="molecule type" value="Genomic_DNA"/>
</dbReference>
<dbReference type="Pfam" id="PF04340">
    <property type="entry name" value="DUF484"/>
    <property type="match status" value="1"/>
</dbReference>
<proteinExistence type="predicted"/>
<dbReference type="Gene3D" id="3.30.450.40">
    <property type="match status" value="1"/>
</dbReference>
<accession>A0A1J5QE74</accession>
<reference evidence="1" key="1">
    <citation type="submission" date="2016-10" db="EMBL/GenBank/DDBJ databases">
        <title>Sequence of Gallionella enrichment culture.</title>
        <authorList>
            <person name="Poehlein A."/>
            <person name="Muehling M."/>
            <person name="Daniel R."/>
        </authorList>
    </citation>
    <scope>NUCLEOTIDE SEQUENCE</scope>
</reference>
<evidence type="ECO:0008006" key="2">
    <source>
        <dbReference type="Google" id="ProtNLM"/>
    </source>
</evidence>
<evidence type="ECO:0000313" key="1">
    <source>
        <dbReference type="EMBL" id="OIQ81506.1"/>
    </source>
</evidence>
<dbReference type="InterPro" id="IPR007435">
    <property type="entry name" value="DUF484"/>
</dbReference>
<name>A0A1J5QE74_9ZZZZ</name>
<dbReference type="PANTHER" id="PTHR38765">
    <property type="entry name" value="DUF484 DOMAIN-CONTAINING PROTEIN"/>
    <property type="match status" value="1"/>
</dbReference>